<protein>
    <submittedName>
        <fullName evidence="3">DUF2892 domain-containing protein</fullName>
    </submittedName>
</protein>
<accession>A0A6M0K4R9</accession>
<evidence type="ECO:0000313" key="3">
    <source>
        <dbReference type="EMBL" id="NEV64419.1"/>
    </source>
</evidence>
<sequence>MHFDLTKHNIGNTDRLIRAIAGAVLIVSTFLGSHWVGGLIGAVLLGTAYLRFCPAYALFDFSSNKEADPVAK</sequence>
<dbReference type="Proteomes" id="UP000483379">
    <property type="component" value="Unassembled WGS sequence"/>
</dbReference>
<keyword evidence="1" id="KW-1133">Transmembrane helix</keyword>
<comment type="caution">
    <text evidence="3">The sequence shown here is derived from an EMBL/GenBank/DDBJ whole genome shotgun (WGS) entry which is preliminary data.</text>
</comment>
<proteinExistence type="predicted"/>
<feature type="transmembrane region" description="Helical" evidence="1">
    <location>
        <begin position="16"/>
        <end position="33"/>
    </location>
</feature>
<reference evidence="3 4" key="1">
    <citation type="submission" date="2020-02" db="EMBL/GenBank/DDBJ databases">
        <title>Genome sequences of Thiorhodococcus mannitoliphagus and Thiorhodococcus minor, purple sulfur photosynthetic bacteria in the gammaproteobacterial family, Chromatiaceae.</title>
        <authorList>
            <person name="Aviles F.A."/>
            <person name="Meyer T.E."/>
            <person name="Kyndt J.A."/>
        </authorList>
    </citation>
    <scope>NUCLEOTIDE SEQUENCE [LARGE SCALE GENOMIC DNA]</scope>
    <source>
        <strain evidence="3 4">DSM 11518</strain>
    </source>
</reference>
<keyword evidence="4" id="KW-1185">Reference proteome</keyword>
<evidence type="ECO:0000256" key="1">
    <source>
        <dbReference type="SAM" id="Phobius"/>
    </source>
</evidence>
<name>A0A6M0K4R9_9GAMM</name>
<feature type="domain" description="Inner membrane protein YgaP-like transmembrane" evidence="2">
    <location>
        <begin position="7"/>
        <end position="65"/>
    </location>
</feature>
<evidence type="ECO:0000259" key="2">
    <source>
        <dbReference type="Pfam" id="PF11127"/>
    </source>
</evidence>
<gene>
    <name evidence="3" type="ORF">G3446_21500</name>
</gene>
<evidence type="ECO:0000313" key="4">
    <source>
        <dbReference type="Proteomes" id="UP000483379"/>
    </source>
</evidence>
<organism evidence="3 4">
    <name type="scientific">Thiorhodococcus minor</name>
    <dbReference type="NCBI Taxonomy" id="57489"/>
    <lineage>
        <taxon>Bacteria</taxon>
        <taxon>Pseudomonadati</taxon>
        <taxon>Pseudomonadota</taxon>
        <taxon>Gammaproteobacteria</taxon>
        <taxon>Chromatiales</taxon>
        <taxon>Chromatiaceae</taxon>
        <taxon>Thiorhodococcus</taxon>
    </lineage>
</organism>
<dbReference type="AlphaFoldDB" id="A0A6M0K4R9"/>
<keyword evidence="1" id="KW-0812">Transmembrane</keyword>
<dbReference type="InterPro" id="IPR021309">
    <property type="entry name" value="YgaP-like_TM"/>
</dbReference>
<dbReference type="EMBL" id="JAAIJQ010000089">
    <property type="protein sequence ID" value="NEV64419.1"/>
    <property type="molecule type" value="Genomic_DNA"/>
</dbReference>
<dbReference type="Pfam" id="PF11127">
    <property type="entry name" value="YgaP-like_TM"/>
    <property type="match status" value="1"/>
</dbReference>
<keyword evidence="1" id="KW-0472">Membrane</keyword>
<dbReference type="RefSeq" id="WP_164455145.1">
    <property type="nucleotide sequence ID" value="NZ_JAAIJQ010000089.1"/>
</dbReference>